<evidence type="ECO:0000313" key="2">
    <source>
        <dbReference type="EMBL" id="GAA1801316.1"/>
    </source>
</evidence>
<dbReference type="EMBL" id="BAAALT010000059">
    <property type="protein sequence ID" value="GAA1801316.1"/>
    <property type="molecule type" value="Genomic_DNA"/>
</dbReference>
<dbReference type="RefSeq" id="WP_344129516.1">
    <property type="nucleotide sequence ID" value="NZ_BAAALT010000059.1"/>
</dbReference>
<proteinExistence type="predicted"/>
<dbReference type="SUPFAM" id="SSF52540">
    <property type="entry name" value="P-loop containing nucleoside triphosphate hydrolases"/>
    <property type="match status" value="1"/>
</dbReference>
<comment type="caution">
    <text evidence="2">The sequence shown here is derived from an EMBL/GenBank/DDBJ whole genome shotgun (WGS) entry which is preliminary data.</text>
</comment>
<protein>
    <recommendedName>
        <fullName evidence="1">pPIWI-RE three-gene island domain-containing protein</fullName>
    </recommendedName>
</protein>
<keyword evidence="3" id="KW-1185">Reference proteome</keyword>
<organism evidence="2 3">
    <name type="scientific">Luedemannella flava</name>
    <dbReference type="NCBI Taxonomy" id="349316"/>
    <lineage>
        <taxon>Bacteria</taxon>
        <taxon>Bacillati</taxon>
        <taxon>Actinomycetota</taxon>
        <taxon>Actinomycetes</taxon>
        <taxon>Micromonosporales</taxon>
        <taxon>Micromonosporaceae</taxon>
        <taxon>Luedemannella</taxon>
    </lineage>
</organism>
<dbReference type="InterPro" id="IPR027417">
    <property type="entry name" value="P-loop_NTPase"/>
</dbReference>
<gene>
    <name evidence="2" type="ORF">GCM10009682_23930</name>
</gene>
<evidence type="ECO:0000259" key="1">
    <source>
        <dbReference type="Pfam" id="PF18155"/>
    </source>
</evidence>
<name>A0ABP4Y848_9ACTN</name>
<feature type="domain" description="pPIWI-RE three-gene island" evidence="1">
    <location>
        <begin position="26"/>
        <end position="185"/>
    </location>
</feature>
<dbReference type="Pfam" id="PF18155">
    <property type="entry name" value="pPIWI_RE_Z"/>
    <property type="match status" value="1"/>
</dbReference>
<dbReference type="Proteomes" id="UP001500218">
    <property type="component" value="Unassembled WGS sequence"/>
</dbReference>
<evidence type="ECO:0000313" key="3">
    <source>
        <dbReference type="Proteomes" id="UP001500218"/>
    </source>
</evidence>
<sequence length="1112" mass="123850">MRQVRTLRQRVTRAIAPHYQPTGDQPSASGLMDIELSLYLLETVAPGQSAGGVPALLDGYRTLWHVVDCVVEDAPVRLANARQLLWRTQSPYRWDSVLDAYRSVPEQVRGYHFDPAGRPVRRPCRVAPDRWSVYEEILTRPMPFDTATVRIAEPGKYRMSSTSRGLGITLPDALPPVAAPKTHDLSVRPRRPIYVTWEDLIATARNMDVVDVAHGRSNAWAKRLLDVTLQVRDGGHVFHDAMALTVDTMLHLVGMVSAGKSTLVMVLAVWAAGHGHTVTIVVGDNSAALRLSHDLSLYNWVRVAPVMGLNRARHTERLHRLQPPVPGRLLPAPGFGFELVSTACGLSALREAATPLGVREAPCQALVAHDHDDVVDGWRDKPKHTCPQWHGCQRHEASRRLVDANVWIATPWSLVHTAVPTPLGGTQIRYLEAAWRRSDLIIVDEADQVQANLDEMFANAQVLLGSSDEAWIDEIGTRVADKLRRGDRAQTSSKQVRRFTSAVNHARTAADLIYQLLQRDRSRAGRPVLNWIDQDYFTAWALFDQLALDWAGYTSTTGRRPADGWEDDPLYQALRASFNAFIDEPTAASHDDPVTADLARLAVAQLSDIEEDTRETLVRGWLDDLTRRELTPGRVISPSDTDHTIWRLEVALAVAVMAHRLNLMLTMWPQVAGELDMYDVITAELRKPPADLTAIVPESPMGNVLGFQYVEDDASSRDGQLGEFRFFRYSGVGRMLLVNLPDLFPADGSGPNVLLLSGTSWAGTSPRYHIDVPVGAILRPPEQDLAQIAKTTFTLDIQYTGPRRTPIWVSGRYGPQRRAALEQMVKELTKPGPGPGSPNRLDRERATLPPGRQKIMLLVGSYAEARQVTDALLKAKSSWQGQVRCLVGDDELETGWDDAHTIRRADVADFGSDDAWLLVTPILAIERGHNILNDEGVAAIGAAFFLVRPHPRPKDLSYVTQRINQYAQTQMGRRFTDASEPEQALEAAGNERRRAAQRQWRRLLHTMVAYSQLDNDERARVAWTQLVTIWQVVGRLVRGGQAAKVYFCDAAFAPKTAQRTDNGLDDASSSLLLGMRDVLEPYFAADATSTDRHLVQALYHPLYRALRDMGDR</sequence>
<accession>A0ABP4Y848</accession>
<reference evidence="3" key="1">
    <citation type="journal article" date="2019" name="Int. J. Syst. Evol. Microbiol.">
        <title>The Global Catalogue of Microorganisms (GCM) 10K type strain sequencing project: providing services to taxonomists for standard genome sequencing and annotation.</title>
        <authorList>
            <consortium name="The Broad Institute Genomics Platform"/>
            <consortium name="The Broad Institute Genome Sequencing Center for Infectious Disease"/>
            <person name="Wu L."/>
            <person name="Ma J."/>
        </authorList>
    </citation>
    <scope>NUCLEOTIDE SEQUENCE [LARGE SCALE GENOMIC DNA]</scope>
    <source>
        <strain evidence="3">JCM 13250</strain>
    </source>
</reference>
<dbReference type="InterPro" id="IPR055254">
    <property type="entry name" value="pPIWI_RE_Z"/>
</dbReference>